<sequence length="872" mass="95014">MATSDGRSGRSTRSEQGIPGQFGLEFSSVLVSNIPQSVTQWDLERHFNQETHWKDEPHVRMMSTQAIVTFRSPSYAMYIARKGYTTYNGKDLTVEPNIEVFPAVTAVIPERLCVYLPNNVIEELERKTGVQVNRNSRQNNTLEIMGSLQEIEQAQTMLRQRFATIINEDLLTGSQPQVGKYNYTDNQGAAGYSEVNMEEHTTTLVRDSTDRSYQTNGPATELAEDRSEDDSRNGRSRTRTRKVAGRSSSSSRVETSSRTVNRVKEGPADIIGRGLDNRSSGTPATTRPHTQPVLSNKSSSSSKSQSSATRKLKTPSNSILPSKTIVPGSTRAATSTPTGGSIASSSRSKSGLQGAVGGVGVPGTTKSGKTKAHSVHAYKGVKVSIVHGDLTKEKVDVIVSSGGGDLKNLGGVAGAISRAGGPSIQEDCDSYKQRHGPLKTTECMVTGPGRLRSCNHVIHSCGPVYQRSHPHRTERELKDTTYTALMSAAVDLKAQSIALPAISSGTFRVPKDMCARAMLAGIMAFAEAQQDIYSGLKDIRIVDNDFYTVFGFTSQCEKLLDDPSNTRDSTTGSRRRSSSMSRADGRGRTTSFSNVPAASASSYTNGSYQSLPGLQDKGDNHFRNGSSYNYERYQSLPSFHDNGDNHFRNESSWDHQFENTPGMEASSPKTQQSNRSTTSDGDQDDTCPICMSDFTDPKMLSCKHKFCADCLATALKHAAKCPICGLVVGRLRGDQPEGRMEYTVERHSSLPGYPGCGTIIIHYSIPSGIQGRDHPNPGQPYHGTSRKAYLPDNYEGQEVLTLLKEAWRNKLVFTIGTSVTTGTDDAVTWNDIHHKTNRSGGPTRYGYPDPTYLARVKEELAAKGITTRPSTA</sequence>
<feature type="compositionally biased region" description="Polar residues" evidence="10">
    <location>
        <begin position="277"/>
        <end position="294"/>
    </location>
</feature>
<dbReference type="GO" id="GO:0061630">
    <property type="term" value="F:ubiquitin protein ligase activity"/>
    <property type="evidence" value="ECO:0007669"/>
    <property type="project" value="UniProtKB-UniRule"/>
</dbReference>
<organism evidence="13 14">
    <name type="scientific">Branchiostoma belcheri</name>
    <name type="common">Amphioxus</name>
    <dbReference type="NCBI Taxonomy" id="7741"/>
    <lineage>
        <taxon>Eukaryota</taxon>
        <taxon>Metazoa</taxon>
        <taxon>Chordata</taxon>
        <taxon>Cephalochordata</taxon>
        <taxon>Leptocardii</taxon>
        <taxon>Amphioxiformes</taxon>
        <taxon>Branchiostomatidae</taxon>
        <taxon>Branchiostoma</taxon>
    </lineage>
</organism>
<feature type="compositionally biased region" description="Polar residues" evidence="10">
    <location>
        <begin position="203"/>
        <end position="218"/>
    </location>
</feature>
<comment type="similarity">
    <text evidence="3 9">Belongs to the Deltex family.</text>
</comment>
<dbReference type="SMART" id="SM00184">
    <property type="entry name" value="RING"/>
    <property type="match status" value="1"/>
</dbReference>
<dbReference type="Gene3D" id="3.40.220.10">
    <property type="entry name" value="Leucine Aminopeptidase, subunit E, domain 1"/>
    <property type="match status" value="1"/>
</dbReference>
<dbReference type="Gene3D" id="3.30.70.330">
    <property type="match status" value="1"/>
</dbReference>
<keyword evidence="6 8" id="KW-0863">Zinc-finger</keyword>
<evidence type="ECO:0000256" key="3">
    <source>
        <dbReference type="ARBA" id="ARBA00009413"/>
    </source>
</evidence>
<dbReference type="AlphaFoldDB" id="A0A6P4ZTY8"/>
<dbReference type="InterPro" id="IPR013083">
    <property type="entry name" value="Znf_RING/FYVE/PHD"/>
</dbReference>
<dbReference type="InterPro" id="IPR039398">
    <property type="entry name" value="Deltex_fam"/>
</dbReference>
<dbReference type="InterPro" id="IPR039399">
    <property type="entry name" value="Deltex_C_sf"/>
</dbReference>
<feature type="region of interest" description="Disordered" evidence="10">
    <location>
        <begin position="639"/>
        <end position="683"/>
    </location>
</feature>
<keyword evidence="9" id="KW-0963">Cytoplasm</keyword>
<feature type="compositionally biased region" description="Low complexity" evidence="10">
    <location>
        <begin position="245"/>
        <end position="260"/>
    </location>
</feature>
<feature type="compositionally biased region" description="Polar residues" evidence="10">
    <location>
        <begin position="667"/>
        <end position="680"/>
    </location>
</feature>
<evidence type="ECO:0000259" key="11">
    <source>
        <dbReference type="PROSITE" id="PS50089"/>
    </source>
</evidence>
<dbReference type="CDD" id="cd09633">
    <property type="entry name" value="Deltex_C"/>
    <property type="match status" value="1"/>
</dbReference>
<dbReference type="InterPro" id="IPR039396">
    <property type="entry name" value="Deltex_C"/>
</dbReference>
<evidence type="ECO:0000256" key="8">
    <source>
        <dbReference type="PROSITE-ProRule" id="PRU00175"/>
    </source>
</evidence>
<evidence type="ECO:0000259" key="12">
    <source>
        <dbReference type="PROSITE" id="PS51154"/>
    </source>
</evidence>
<dbReference type="PROSITE" id="PS51154">
    <property type="entry name" value="MACRO"/>
    <property type="match status" value="1"/>
</dbReference>
<dbReference type="GO" id="GO:0008270">
    <property type="term" value="F:zinc ion binding"/>
    <property type="evidence" value="ECO:0007669"/>
    <property type="project" value="UniProtKB-KW"/>
</dbReference>
<feature type="compositionally biased region" description="Low complexity" evidence="10">
    <location>
        <begin position="1"/>
        <end position="11"/>
    </location>
</feature>
<evidence type="ECO:0000256" key="7">
    <source>
        <dbReference type="ARBA" id="ARBA00022833"/>
    </source>
</evidence>
<dbReference type="Gene3D" id="3.30.390.130">
    <property type="match status" value="1"/>
</dbReference>
<proteinExistence type="inferred from homology"/>
<comment type="subcellular location">
    <subcellularLocation>
        <location evidence="9">Cytoplasm</location>
    </subcellularLocation>
</comment>
<name>A0A6P4ZTY8_BRABE</name>
<dbReference type="InterPro" id="IPR002589">
    <property type="entry name" value="Macro_dom"/>
</dbReference>
<dbReference type="PROSITE" id="PS00518">
    <property type="entry name" value="ZF_RING_1"/>
    <property type="match status" value="1"/>
</dbReference>
<keyword evidence="13" id="KW-1185">Reference proteome</keyword>
<feature type="region of interest" description="Disordered" evidence="10">
    <location>
        <begin position="1"/>
        <end position="20"/>
    </location>
</feature>
<dbReference type="SUPFAM" id="SSF54928">
    <property type="entry name" value="RNA-binding domain, RBD"/>
    <property type="match status" value="1"/>
</dbReference>
<dbReference type="GeneID" id="109477541"/>
<feature type="domain" description="RING-type" evidence="11">
    <location>
        <begin position="687"/>
        <end position="724"/>
    </location>
</feature>
<feature type="region of interest" description="Disordered" evidence="10">
    <location>
        <begin position="561"/>
        <end position="627"/>
    </location>
</feature>
<protein>
    <recommendedName>
        <fullName evidence="9">E3 ubiquitin-protein ligase</fullName>
        <ecNumber evidence="9">2.3.2.27</ecNumber>
    </recommendedName>
</protein>
<reference evidence="14" key="1">
    <citation type="submission" date="2025-08" db="UniProtKB">
        <authorList>
            <consortium name="RefSeq"/>
        </authorList>
    </citation>
    <scope>IDENTIFICATION</scope>
    <source>
        <tissue evidence="14">Gonad</tissue>
    </source>
</reference>
<dbReference type="InterPro" id="IPR035979">
    <property type="entry name" value="RBD_domain_sf"/>
</dbReference>
<dbReference type="EC" id="2.3.2.27" evidence="9"/>
<gene>
    <name evidence="14" type="primary">LOC109477541</name>
</gene>
<dbReference type="InterPro" id="IPR001841">
    <property type="entry name" value="Znf_RING"/>
</dbReference>
<comment type="pathway">
    <text evidence="2 9">Protein modification; protein ubiquitination.</text>
</comment>
<dbReference type="GO" id="GO:0016567">
    <property type="term" value="P:protein ubiquitination"/>
    <property type="evidence" value="ECO:0007669"/>
    <property type="project" value="UniProtKB-UniRule"/>
</dbReference>
<dbReference type="CDD" id="cd00590">
    <property type="entry name" value="RRM_SF"/>
    <property type="match status" value="1"/>
</dbReference>
<comment type="catalytic activity">
    <reaction evidence="1 9">
        <text>S-ubiquitinyl-[E2 ubiquitin-conjugating enzyme]-L-cysteine + [acceptor protein]-L-lysine = [E2 ubiquitin-conjugating enzyme]-L-cysteine + N(6)-ubiquitinyl-[acceptor protein]-L-lysine.</text>
        <dbReference type="EC" id="2.3.2.27"/>
    </reaction>
</comment>
<feature type="compositionally biased region" description="Basic and acidic residues" evidence="10">
    <location>
        <begin position="641"/>
        <end position="657"/>
    </location>
</feature>
<feature type="compositionally biased region" description="Basic and acidic residues" evidence="10">
    <location>
        <begin position="223"/>
        <end position="233"/>
    </location>
</feature>
<dbReference type="SUPFAM" id="SSF52949">
    <property type="entry name" value="Macro domain-like"/>
    <property type="match status" value="1"/>
</dbReference>
<keyword evidence="5 9" id="KW-0479">Metal-binding</keyword>
<feature type="compositionally biased region" description="Polar residues" evidence="10">
    <location>
        <begin position="589"/>
        <end position="612"/>
    </location>
</feature>
<evidence type="ECO:0000313" key="13">
    <source>
        <dbReference type="Proteomes" id="UP000515135"/>
    </source>
</evidence>
<feature type="compositionally biased region" description="Basic residues" evidence="10">
    <location>
        <begin position="234"/>
        <end position="244"/>
    </location>
</feature>
<dbReference type="Pfam" id="PF13923">
    <property type="entry name" value="zf-C3HC4_2"/>
    <property type="match status" value="1"/>
</dbReference>
<dbReference type="RefSeq" id="XP_019634412.1">
    <property type="nucleotide sequence ID" value="XM_019778853.1"/>
</dbReference>
<evidence type="ECO:0000256" key="4">
    <source>
        <dbReference type="ARBA" id="ARBA00022679"/>
    </source>
</evidence>
<dbReference type="SUPFAM" id="SSF57850">
    <property type="entry name" value="RING/U-box"/>
    <property type="match status" value="1"/>
</dbReference>
<evidence type="ECO:0000256" key="9">
    <source>
        <dbReference type="RuleBase" id="RU367105"/>
    </source>
</evidence>
<dbReference type="Gene3D" id="3.30.40.10">
    <property type="entry name" value="Zinc/RING finger domain, C3HC4 (zinc finger)"/>
    <property type="match status" value="1"/>
</dbReference>
<keyword evidence="7 9" id="KW-0862">Zinc</keyword>
<evidence type="ECO:0000256" key="10">
    <source>
        <dbReference type="SAM" id="MobiDB-lite"/>
    </source>
</evidence>
<dbReference type="UniPathway" id="UPA00143"/>
<dbReference type="PROSITE" id="PS50089">
    <property type="entry name" value="ZF_RING_2"/>
    <property type="match status" value="1"/>
</dbReference>
<dbReference type="SMART" id="SM00506">
    <property type="entry name" value="A1pp"/>
    <property type="match status" value="1"/>
</dbReference>
<feature type="region of interest" description="Disordered" evidence="10">
    <location>
        <begin position="203"/>
        <end position="372"/>
    </location>
</feature>
<feature type="compositionally biased region" description="Low complexity" evidence="10">
    <location>
        <begin position="339"/>
        <end position="351"/>
    </location>
</feature>
<feature type="domain" description="Macro" evidence="12">
    <location>
        <begin position="370"/>
        <end position="560"/>
    </location>
</feature>
<dbReference type="InterPro" id="IPR017907">
    <property type="entry name" value="Znf_RING_CS"/>
</dbReference>
<dbReference type="FunFam" id="3.30.390.130:FF:000001">
    <property type="entry name" value="Probable E3 ubiquitin-protein ligase DTX3"/>
    <property type="match status" value="1"/>
</dbReference>
<dbReference type="GO" id="GO:0007219">
    <property type="term" value="P:Notch signaling pathway"/>
    <property type="evidence" value="ECO:0007669"/>
    <property type="project" value="InterPro"/>
</dbReference>
<dbReference type="OrthoDB" id="527344at2759"/>
<dbReference type="InterPro" id="IPR012677">
    <property type="entry name" value="Nucleotide-bd_a/b_plait_sf"/>
</dbReference>
<evidence type="ECO:0000256" key="5">
    <source>
        <dbReference type="ARBA" id="ARBA00022723"/>
    </source>
</evidence>
<evidence type="ECO:0000256" key="6">
    <source>
        <dbReference type="ARBA" id="ARBA00022771"/>
    </source>
</evidence>
<dbReference type="Proteomes" id="UP000515135">
    <property type="component" value="Unplaced"/>
</dbReference>
<dbReference type="GO" id="GO:0003676">
    <property type="term" value="F:nucleic acid binding"/>
    <property type="evidence" value="ECO:0007669"/>
    <property type="project" value="InterPro"/>
</dbReference>
<dbReference type="PANTHER" id="PTHR12622">
    <property type="entry name" value="DELTEX-RELATED"/>
    <property type="match status" value="1"/>
</dbReference>
<dbReference type="InterPro" id="IPR043472">
    <property type="entry name" value="Macro_dom-like"/>
</dbReference>
<keyword evidence="4 9" id="KW-0808">Transferase</keyword>
<evidence type="ECO:0000256" key="2">
    <source>
        <dbReference type="ARBA" id="ARBA00004906"/>
    </source>
</evidence>
<dbReference type="Pfam" id="PF18102">
    <property type="entry name" value="DTC"/>
    <property type="match status" value="1"/>
</dbReference>
<dbReference type="CDD" id="cd02907">
    <property type="entry name" value="Macro_Af1521_BAL-like"/>
    <property type="match status" value="1"/>
</dbReference>
<feature type="compositionally biased region" description="Low complexity" evidence="10">
    <location>
        <begin position="566"/>
        <end position="582"/>
    </location>
</feature>
<dbReference type="Pfam" id="PF01661">
    <property type="entry name" value="Macro"/>
    <property type="match status" value="1"/>
</dbReference>
<feature type="compositionally biased region" description="Low complexity" evidence="10">
    <location>
        <begin position="295"/>
        <end position="307"/>
    </location>
</feature>
<evidence type="ECO:0000256" key="1">
    <source>
        <dbReference type="ARBA" id="ARBA00000900"/>
    </source>
</evidence>
<dbReference type="KEGG" id="bbel:109477541"/>
<dbReference type="GO" id="GO:0005737">
    <property type="term" value="C:cytoplasm"/>
    <property type="evidence" value="ECO:0007669"/>
    <property type="project" value="UniProtKB-SubCell"/>
</dbReference>
<accession>A0A6P4ZTY8</accession>
<evidence type="ECO:0000313" key="14">
    <source>
        <dbReference type="RefSeq" id="XP_019634412.1"/>
    </source>
</evidence>